<comment type="subunit">
    <text evidence="5">The Tat system comprises two distinct complexes: a TatABC complex, containing multiple copies of TatA, TatB and TatC subunits, and a separate TatA complex, containing only TatA subunits. Substrates initially bind to the TatABC complex, which probably triggers association of the separate TatA complex to form the active translocon.</text>
</comment>
<dbReference type="STRING" id="377629.TERTU_3198"/>
<evidence type="ECO:0000256" key="2">
    <source>
        <dbReference type="ARBA" id="ARBA00022692"/>
    </source>
</evidence>
<feature type="transmembrane region" description="Helical" evidence="5">
    <location>
        <begin position="122"/>
        <end position="143"/>
    </location>
</feature>
<comment type="similarity">
    <text evidence="5">Belongs to the TatC family.</text>
</comment>
<dbReference type="AlphaFoldDB" id="C5BPU1"/>
<evidence type="ECO:0000256" key="5">
    <source>
        <dbReference type="HAMAP-Rule" id="MF_00902"/>
    </source>
</evidence>
<sequence>MTTHQTNEQLDEQPLVTHLIELRSRLLKCLAAVLAVFLALFNWANTIYEFVAEPLQKYLPANSHMIATDVASPFLTPFKLTLFTSVFIAMPFIFYQIWAFIAPALYNRERKIALPLFGSSVVLFYAGMAFAYYVVFPLVFGFFTSVGPESVAVMTDITKYQSFVIKLFFAFGAAFEIPVATVLLISAGVLSSQQLARKRPYVVVACFVIGMLLTPPDIISQAMLAIPMWILFELGLLFGRFVRPHNIQDTADSDS</sequence>
<keyword evidence="5" id="KW-0653">Protein transport</keyword>
<protein>
    <recommendedName>
        <fullName evidence="5">Sec-independent protein translocase protein TatC</fullName>
    </recommendedName>
</protein>
<dbReference type="OrthoDB" id="9777044at2"/>
<keyword evidence="5" id="KW-0997">Cell inner membrane</keyword>
<organism evidence="6 7">
    <name type="scientific">Teredinibacter turnerae (strain ATCC 39867 / T7901)</name>
    <dbReference type="NCBI Taxonomy" id="377629"/>
    <lineage>
        <taxon>Bacteria</taxon>
        <taxon>Pseudomonadati</taxon>
        <taxon>Pseudomonadota</taxon>
        <taxon>Gammaproteobacteria</taxon>
        <taxon>Cellvibrionales</taxon>
        <taxon>Cellvibrionaceae</taxon>
        <taxon>Teredinibacter</taxon>
    </lineage>
</organism>
<feature type="transmembrane region" description="Helical" evidence="5">
    <location>
        <begin position="224"/>
        <end position="242"/>
    </location>
</feature>
<evidence type="ECO:0000256" key="1">
    <source>
        <dbReference type="ARBA" id="ARBA00004141"/>
    </source>
</evidence>
<gene>
    <name evidence="5 6" type="primary">tatC</name>
    <name evidence="6" type="ordered locus">TERTU_3198</name>
</gene>
<dbReference type="PANTHER" id="PTHR30371">
    <property type="entry name" value="SEC-INDEPENDENT PROTEIN TRANSLOCASE PROTEIN TATC"/>
    <property type="match status" value="1"/>
</dbReference>
<keyword evidence="4 5" id="KW-0472">Membrane</keyword>
<dbReference type="Pfam" id="PF00902">
    <property type="entry name" value="TatC"/>
    <property type="match status" value="1"/>
</dbReference>
<dbReference type="Proteomes" id="UP000009080">
    <property type="component" value="Chromosome"/>
</dbReference>
<dbReference type="PROSITE" id="PS01218">
    <property type="entry name" value="TATC"/>
    <property type="match status" value="1"/>
</dbReference>
<dbReference type="EMBL" id="CP001614">
    <property type="protein sequence ID" value="ACR11391.1"/>
    <property type="molecule type" value="Genomic_DNA"/>
</dbReference>
<dbReference type="KEGG" id="ttu:TERTU_3198"/>
<dbReference type="HOGENOM" id="CLU_031942_1_1_6"/>
<dbReference type="NCBIfam" id="TIGR00945">
    <property type="entry name" value="tatC"/>
    <property type="match status" value="1"/>
</dbReference>
<feature type="transmembrane region" description="Helical" evidence="5">
    <location>
        <begin position="163"/>
        <end position="189"/>
    </location>
</feature>
<dbReference type="RefSeq" id="WP_015817503.1">
    <property type="nucleotide sequence ID" value="NC_012997.1"/>
</dbReference>
<evidence type="ECO:0000313" key="7">
    <source>
        <dbReference type="Proteomes" id="UP000009080"/>
    </source>
</evidence>
<dbReference type="InterPro" id="IPR002033">
    <property type="entry name" value="TatC"/>
</dbReference>
<feature type="transmembrane region" description="Helical" evidence="5">
    <location>
        <begin position="201"/>
        <end position="218"/>
    </location>
</feature>
<dbReference type="GO" id="GO:0065002">
    <property type="term" value="P:intracellular protein transmembrane transport"/>
    <property type="evidence" value="ECO:0007669"/>
    <property type="project" value="TreeGrafter"/>
</dbReference>
<accession>C5BPU1</accession>
<comment type="function">
    <text evidence="5">Part of the twin-arginine translocation (Tat) system that transports large folded proteins containing a characteristic twin-arginine motif in their signal peptide across membranes. Together with TatB, TatC is part of a receptor directly interacting with Tat signal peptides.</text>
</comment>
<keyword evidence="5" id="KW-0811">Translocation</keyword>
<feature type="transmembrane region" description="Helical" evidence="5">
    <location>
        <begin position="80"/>
        <end position="101"/>
    </location>
</feature>
<name>C5BPU1_TERTT</name>
<proteinExistence type="inferred from homology"/>
<evidence type="ECO:0000256" key="4">
    <source>
        <dbReference type="ARBA" id="ARBA00023136"/>
    </source>
</evidence>
<dbReference type="HAMAP" id="MF_00902">
    <property type="entry name" value="TatC"/>
    <property type="match status" value="1"/>
</dbReference>
<keyword evidence="5" id="KW-1003">Cell membrane</keyword>
<comment type="subcellular location">
    <subcellularLocation>
        <location evidence="5">Cell inner membrane</location>
        <topology evidence="5">Multi-pass membrane protein</topology>
    </subcellularLocation>
    <subcellularLocation>
        <location evidence="1">Membrane</location>
        <topology evidence="1">Multi-pass membrane protein</topology>
    </subcellularLocation>
</comment>
<reference evidence="6 7" key="1">
    <citation type="journal article" date="2009" name="PLoS ONE">
        <title>The complete genome of Teredinibacter turnerae T7901: an intracellular endosymbiont of marine wood-boring bivalves (shipworms).</title>
        <authorList>
            <person name="Yang J.C."/>
            <person name="Madupu R."/>
            <person name="Durkin A.S."/>
            <person name="Ekborg N.A."/>
            <person name="Pedamallu C.S."/>
            <person name="Hostetler J.B."/>
            <person name="Radune D."/>
            <person name="Toms B.S."/>
            <person name="Henrissat B."/>
            <person name="Coutinho P.M."/>
            <person name="Schwarz S."/>
            <person name="Field L."/>
            <person name="Trindade-Silva A.E."/>
            <person name="Soares C.A.G."/>
            <person name="Elshahawi S."/>
            <person name="Hanora A."/>
            <person name="Schmidt E.W."/>
            <person name="Haygood M.G."/>
            <person name="Posfai J."/>
            <person name="Benner J."/>
            <person name="Madinger C."/>
            <person name="Nove J."/>
            <person name="Anton B."/>
            <person name="Chaudhary K."/>
            <person name="Foster J."/>
            <person name="Holman A."/>
            <person name="Kumar S."/>
            <person name="Lessard P.A."/>
            <person name="Luyten Y.A."/>
            <person name="Slatko B."/>
            <person name="Wood N."/>
            <person name="Wu B."/>
            <person name="Teplitski M."/>
            <person name="Mougous J.D."/>
            <person name="Ward N."/>
            <person name="Eisen J.A."/>
            <person name="Badger J.H."/>
            <person name="Distel D.L."/>
        </authorList>
    </citation>
    <scope>NUCLEOTIDE SEQUENCE [LARGE SCALE GENOMIC DNA]</scope>
    <source>
        <strain evidence="7">ATCC 39867 / T7901</strain>
    </source>
</reference>
<dbReference type="GO" id="GO:0009977">
    <property type="term" value="F:proton motive force dependent protein transmembrane transporter activity"/>
    <property type="evidence" value="ECO:0007669"/>
    <property type="project" value="TreeGrafter"/>
</dbReference>
<keyword evidence="3 5" id="KW-1133">Transmembrane helix</keyword>
<evidence type="ECO:0000256" key="3">
    <source>
        <dbReference type="ARBA" id="ARBA00022989"/>
    </source>
</evidence>
<keyword evidence="7" id="KW-1185">Reference proteome</keyword>
<dbReference type="InterPro" id="IPR019820">
    <property type="entry name" value="Sec-indep_translocase_CS"/>
</dbReference>
<evidence type="ECO:0000313" key="6">
    <source>
        <dbReference type="EMBL" id="ACR11391.1"/>
    </source>
</evidence>
<dbReference type="eggNOG" id="COG0805">
    <property type="taxonomic scope" value="Bacteria"/>
</dbReference>
<keyword evidence="5" id="KW-0813">Transport</keyword>
<dbReference type="PRINTS" id="PR01840">
    <property type="entry name" value="TATCFAMILY"/>
</dbReference>
<feature type="transmembrane region" description="Helical" evidence="5">
    <location>
        <begin position="26"/>
        <end position="44"/>
    </location>
</feature>
<dbReference type="GO" id="GO:0043953">
    <property type="term" value="P:protein transport by the Tat complex"/>
    <property type="evidence" value="ECO:0007669"/>
    <property type="project" value="UniProtKB-UniRule"/>
</dbReference>
<dbReference type="PANTHER" id="PTHR30371:SF0">
    <property type="entry name" value="SEC-INDEPENDENT PROTEIN TRANSLOCASE PROTEIN TATC, CHLOROPLASTIC-RELATED"/>
    <property type="match status" value="1"/>
</dbReference>
<dbReference type="GO" id="GO:0033281">
    <property type="term" value="C:TAT protein transport complex"/>
    <property type="evidence" value="ECO:0007669"/>
    <property type="project" value="UniProtKB-UniRule"/>
</dbReference>
<keyword evidence="2 5" id="KW-0812">Transmembrane</keyword>